<comment type="caution">
    <text evidence="3">The sequence shown here is derived from an EMBL/GenBank/DDBJ whole genome shotgun (WGS) entry which is preliminary data.</text>
</comment>
<name>A0ABX1AHQ0_9ACTN</name>
<reference evidence="3 4" key="1">
    <citation type="submission" date="2020-03" db="EMBL/GenBank/DDBJ databases">
        <title>Draft genome of Streptomyces sp. ventii, isolated from the Axial Seamount in the Pacific Ocean, and resequencing of the two type strains Streptomyces lonarensis strain NCL 716 and Streptomyces bohaiensis strain 11A07.</title>
        <authorList>
            <person name="Loughran R.M."/>
            <person name="Pfannmuller K.M."/>
            <person name="Wasson B.J."/>
            <person name="Deadmond M.C."/>
            <person name="Paddock B.E."/>
            <person name="Koyack M.J."/>
            <person name="Gallegos D.A."/>
            <person name="Mitchell E.A."/>
            <person name="Ushijima B."/>
            <person name="Saw J.H."/>
            <person name="Mcphail K.L."/>
            <person name="Videau P."/>
        </authorList>
    </citation>
    <scope>NUCLEOTIDE SEQUENCE [LARGE SCALE GENOMIC DNA]</scope>
    <source>
        <strain evidence="4">5675061</strain>
    </source>
</reference>
<gene>
    <name evidence="3" type="ORF">HCJ92_10380</name>
</gene>
<keyword evidence="1" id="KW-0732">Signal</keyword>
<dbReference type="InterPro" id="IPR006311">
    <property type="entry name" value="TAT_signal"/>
</dbReference>
<dbReference type="InterPro" id="IPR027954">
    <property type="entry name" value="Transcobalamin-like_C"/>
</dbReference>
<dbReference type="EMBL" id="JAAVJB010000063">
    <property type="protein sequence ID" value="NJP66683.1"/>
    <property type="molecule type" value="Genomic_DNA"/>
</dbReference>
<dbReference type="RefSeq" id="WP_167933207.1">
    <property type="nucleotide sequence ID" value="NZ_JAAVJB010000063.1"/>
</dbReference>
<proteinExistence type="predicted"/>
<protein>
    <submittedName>
        <fullName evidence="3">DUF4430 domain-containing protein</fullName>
    </submittedName>
</protein>
<feature type="chain" id="PRO_5047111363" evidence="1">
    <location>
        <begin position="36"/>
        <end position="157"/>
    </location>
</feature>
<sequence>MTRTLTRRVTVSLAVLGLTAGAAVSTAAATPSAQAAPVTVNLTVTGPASVLFDDQVTTDGGVVSPLTETAQLCDGTNFGANPTAGATPTTALNDSGLDWDGIWYTSFEDYLVTEIDGVVQTDSDFWLISVNGQATPVGGCQFLVEDGDDVEFVWTGY</sequence>
<evidence type="ECO:0000256" key="1">
    <source>
        <dbReference type="SAM" id="SignalP"/>
    </source>
</evidence>
<organism evidence="3 4">
    <name type="scientific">Streptomyces spiramenti</name>
    <dbReference type="NCBI Taxonomy" id="2720606"/>
    <lineage>
        <taxon>Bacteria</taxon>
        <taxon>Bacillati</taxon>
        <taxon>Actinomycetota</taxon>
        <taxon>Actinomycetes</taxon>
        <taxon>Kitasatosporales</taxon>
        <taxon>Streptomycetaceae</taxon>
        <taxon>Streptomyces</taxon>
    </lineage>
</organism>
<evidence type="ECO:0000259" key="2">
    <source>
        <dbReference type="Pfam" id="PF14478"/>
    </source>
</evidence>
<dbReference type="PROSITE" id="PS51318">
    <property type="entry name" value="TAT"/>
    <property type="match status" value="1"/>
</dbReference>
<evidence type="ECO:0000313" key="3">
    <source>
        <dbReference type="EMBL" id="NJP66683.1"/>
    </source>
</evidence>
<feature type="signal peptide" evidence="1">
    <location>
        <begin position="1"/>
        <end position="35"/>
    </location>
</feature>
<dbReference type="Pfam" id="PF14478">
    <property type="entry name" value="DUF4430"/>
    <property type="match status" value="1"/>
</dbReference>
<dbReference type="Gene3D" id="2.170.130.30">
    <property type="match status" value="1"/>
</dbReference>
<feature type="domain" description="Transcobalamin-like C-terminal" evidence="2">
    <location>
        <begin position="106"/>
        <end position="155"/>
    </location>
</feature>
<accession>A0ABX1AHQ0</accession>
<evidence type="ECO:0000313" key="4">
    <source>
        <dbReference type="Proteomes" id="UP000746503"/>
    </source>
</evidence>
<keyword evidence="4" id="KW-1185">Reference proteome</keyword>
<dbReference type="Proteomes" id="UP000746503">
    <property type="component" value="Unassembled WGS sequence"/>
</dbReference>